<keyword evidence="2 6" id="KW-0547">Nucleotide-binding</keyword>
<evidence type="ECO:0000256" key="4">
    <source>
        <dbReference type="ARBA" id="ARBA00022917"/>
    </source>
</evidence>
<dbReference type="GO" id="GO:0006434">
    <property type="term" value="P:seryl-tRNA aminoacylation"/>
    <property type="evidence" value="ECO:0007669"/>
    <property type="project" value="UniProtKB-UniRule"/>
</dbReference>
<dbReference type="InterPro" id="IPR042103">
    <property type="entry name" value="SerRS_1_N_sf"/>
</dbReference>
<dbReference type="Gene3D" id="1.10.287.40">
    <property type="entry name" value="Serine-tRNA synthetase, tRNA binding domain"/>
    <property type="match status" value="1"/>
</dbReference>
<organism evidence="11 12">
    <name type="scientific">Candidatus Collierbacteria bacterium GW2011_GWB1_44_35</name>
    <dbReference type="NCBI Taxonomy" id="1618383"/>
    <lineage>
        <taxon>Bacteria</taxon>
        <taxon>Candidatus Collieribacteriota</taxon>
    </lineage>
</organism>
<evidence type="ECO:0000256" key="1">
    <source>
        <dbReference type="ARBA" id="ARBA00022598"/>
    </source>
</evidence>
<comment type="pathway">
    <text evidence="6">Aminoacyl-tRNA biosynthesis; selenocysteinyl-tRNA(Sec) biosynthesis; L-seryl-tRNA(Sec) from L-serine and tRNA(Sec): step 1/1.</text>
</comment>
<comment type="catalytic activity">
    <reaction evidence="6">
        <text>tRNA(Ser) + L-serine + ATP = L-seryl-tRNA(Ser) + AMP + diphosphate + H(+)</text>
        <dbReference type="Rhea" id="RHEA:12292"/>
        <dbReference type="Rhea" id="RHEA-COMP:9669"/>
        <dbReference type="Rhea" id="RHEA-COMP:9703"/>
        <dbReference type="ChEBI" id="CHEBI:15378"/>
        <dbReference type="ChEBI" id="CHEBI:30616"/>
        <dbReference type="ChEBI" id="CHEBI:33019"/>
        <dbReference type="ChEBI" id="CHEBI:33384"/>
        <dbReference type="ChEBI" id="CHEBI:78442"/>
        <dbReference type="ChEBI" id="CHEBI:78533"/>
        <dbReference type="ChEBI" id="CHEBI:456215"/>
        <dbReference type="EC" id="6.1.1.11"/>
    </reaction>
</comment>
<feature type="binding site" evidence="6">
    <location>
        <position position="277"/>
    </location>
    <ligand>
        <name>ATP</name>
        <dbReference type="ChEBI" id="CHEBI:30616"/>
    </ligand>
</feature>
<feature type="binding site" evidence="6 8">
    <location>
        <begin position="261"/>
        <end position="263"/>
    </location>
    <ligand>
        <name>ATP</name>
        <dbReference type="ChEBI" id="CHEBI:30616"/>
    </ligand>
</feature>
<dbReference type="SUPFAM" id="SSF55681">
    <property type="entry name" value="Class II aaRS and biotin synthetases"/>
    <property type="match status" value="1"/>
</dbReference>
<comment type="domain">
    <text evidence="6">Consists of two distinct domains, a catalytic core and a N-terminal extension that is involved in tRNA binding.</text>
</comment>
<dbReference type="EMBL" id="LCJA01000025">
    <property type="protein sequence ID" value="KKT67410.1"/>
    <property type="molecule type" value="Genomic_DNA"/>
</dbReference>
<feature type="binding site" evidence="7">
    <location>
        <position position="261"/>
    </location>
    <ligand>
        <name>L-serine</name>
        <dbReference type="ChEBI" id="CHEBI:33384"/>
    </ligand>
</feature>
<feature type="domain" description="Aminoacyl-transfer RNA synthetases class-II family profile" evidence="10">
    <location>
        <begin position="129"/>
        <end position="410"/>
    </location>
</feature>
<dbReference type="InterPro" id="IPR010978">
    <property type="entry name" value="tRNA-bd_arm"/>
</dbReference>
<dbReference type="Proteomes" id="UP000034604">
    <property type="component" value="Unassembled WGS sequence"/>
</dbReference>
<evidence type="ECO:0000256" key="7">
    <source>
        <dbReference type="PIRSR" id="PIRSR001529-1"/>
    </source>
</evidence>
<keyword evidence="9" id="KW-0175">Coiled coil</keyword>
<sequence length="425" mass="49146">MLDIKYIRENIELVKQGIKNKNYNPAIVDNVLEKDESRRTLISQIESLRSKRNVLNDQLKNGRDEKLITESVALKRQLDDLEPQLRQAEEEFENLMYQVPGIPLPEVPVGKDEKDNKVVRLWGEPKKFDFTPKSHVELAQDLDIIDFERGSKVAGFRGYYLKNEGVMLQFALMQYTLQKFISHGYTPVAPPVILKKRSFLNTGHFPWGERETYKFETTEDDPTETYLAGTAEVPLVSYYQDEVLNEKDLPIRMIGFSPCYRKEAGSYGKDTKGVFRVHEFVKTEQVVICKNDLDESIKLHEEMMSLTEEIAKDLDLPYRVLLMCTGDMGEPQAKKYDLEAWMPGRGNWGELASDSIMLEFQSRRANIRYKDNKNQMQYVHMLNNTASNSPRWLVAILENYQQADGSVKIPAPLIPYMGKEVIKRV</sequence>
<name>A0A0G1J7Z2_9BACT</name>
<dbReference type="InterPro" id="IPR002317">
    <property type="entry name" value="Ser-tRNA-ligase_type_1"/>
</dbReference>
<evidence type="ECO:0000313" key="11">
    <source>
        <dbReference type="EMBL" id="KKT67410.1"/>
    </source>
</evidence>
<comment type="subcellular location">
    <subcellularLocation>
        <location evidence="6">Cytoplasm</location>
    </subcellularLocation>
</comment>
<dbReference type="GO" id="GO:0016260">
    <property type="term" value="P:selenocysteine biosynthetic process"/>
    <property type="evidence" value="ECO:0007669"/>
    <property type="project" value="UniProtKB-UniRule"/>
</dbReference>
<dbReference type="GO" id="GO:0005524">
    <property type="term" value="F:ATP binding"/>
    <property type="evidence" value="ECO:0007669"/>
    <property type="project" value="UniProtKB-UniRule"/>
</dbReference>
<dbReference type="PRINTS" id="PR00981">
    <property type="entry name" value="TRNASYNTHSER"/>
</dbReference>
<keyword evidence="1 6" id="KW-0436">Ligase</keyword>
<dbReference type="GO" id="GO:0005737">
    <property type="term" value="C:cytoplasm"/>
    <property type="evidence" value="ECO:0007669"/>
    <property type="project" value="UniProtKB-SubCell"/>
</dbReference>
<dbReference type="UniPathway" id="UPA00906">
    <property type="reaction ID" value="UER00895"/>
</dbReference>
<accession>A0A0G1J7Z2</accession>
<feature type="binding site" evidence="8">
    <location>
        <begin position="277"/>
        <end position="280"/>
    </location>
    <ligand>
        <name>ATP</name>
        <dbReference type="ChEBI" id="CHEBI:30616"/>
    </ligand>
</feature>
<feature type="binding site" evidence="6">
    <location>
        <begin position="230"/>
        <end position="232"/>
    </location>
    <ligand>
        <name>L-serine</name>
        <dbReference type="ChEBI" id="CHEBI:33384"/>
    </ligand>
</feature>
<evidence type="ECO:0000256" key="9">
    <source>
        <dbReference type="SAM" id="Coils"/>
    </source>
</evidence>
<proteinExistence type="inferred from homology"/>
<dbReference type="InterPro" id="IPR033729">
    <property type="entry name" value="SerRS_core"/>
</dbReference>
<keyword evidence="4 6" id="KW-0648">Protein biosynthesis</keyword>
<dbReference type="Gene3D" id="3.30.930.10">
    <property type="entry name" value="Bira Bifunctional Protein, Domain 2"/>
    <property type="match status" value="1"/>
</dbReference>
<comment type="subunit">
    <text evidence="6">Homodimer. The tRNA molecule binds across the dimer.</text>
</comment>
<comment type="caution">
    <text evidence="11">The sequence shown here is derived from an EMBL/GenBank/DDBJ whole genome shotgun (WGS) entry which is preliminary data.</text>
</comment>
<feature type="site" description="Important for serine binding" evidence="7">
    <location>
        <position position="385"/>
    </location>
</feature>
<dbReference type="NCBIfam" id="TIGR00414">
    <property type="entry name" value="serS"/>
    <property type="match status" value="1"/>
</dbReference>
<dbReference type="CDD" id="cd00770">
    <property type="entry name" value="SerRS_core"/>
    <property type="match status" value="1"/>
</dbReference>
<dbReference type="InterPro" id="IPR006195">
    <property type="entry name" value="aa-tRNA-synth_II"/>
</dbReference>
<dbReference type="AlphaFoldDB" id="A0A0G1J7Z2"/>
<feature type="binding site" evidence="7">
    <location>
        <position position="383"/>
    </location>
    <ligand>
        <name>L-serine</name>
        <dbReference type="ChEBI" id="CHEBI:33384"/>
    </ligand>
</feature>
<feature type="binding site" evidence="7">
    <location>
        <position position="230"/>
    </location>
    <ligand>
        <name>L-serine</name>
        <dbReference type="ChEBI" id="CHEBI:33384"/>
    </ligand>
</feature>
<keyword evidence="3 6" id="KW-0067">ATP-binding</keyword>
<keyword evidence="5 6" id="KW-0030">Aminoacyl-tRNA synthetase</keyword>
<gene>
    <name evidence="6" type="primary">serS</name>
    <name evidence="11" type="ORF">UW62_C0025G0004</name>
</gene>
<dbReference type="HAMAP" id="MF_00176">
    <property type="entry name" value="Ser_tRNA_synth_type1"/>
    <property type="match status" value="1"/>
</dbReference>
<dbReference type="InterPro" id="IPR015866">
    <property type="entry name" value="Ser-tRNA-synth_1_N"/>
</dbReference>
<dbReference type="InterPro" id="IPR045864">
    <property type="entry name" value="aa-tRNA-synth_II/BPL/LPL"/>
</dbReference>
<feature type="binding site" evidence="6 7">
    <location>
        <position position="284"/>
    </location>
    <ligand>
        <name>L-serine</name>
        <dbReference type="ChEBI" id="CHEBI:33384"/>
    </ligand>
</feature>
<keyword evidence="6" id="KW-0963">Cytoplasm</keyword>
<dbReference type="PATRIC" id="fig|1618383.3.peg.269"/>
<dbReference type="Pfam" id="PF00587">
    <property type="entry name" value="tRNA-synt_2b"/>
    <property type="match status" value="1"/>
</dbReference>
<evidence type="ECO:0000256" key="8">
    <source>
        <dbReference type="PIRSR" id="PIRSR001529-2"/>
    </source>
</evidence>
<dbReference type="Pfam" id="PF02403">
    <property type="entry name" value="Seryl_tRNA_N"/>
    <property type="match status" value="1"/>
</dbReference>
<dbReference type="PANTHER" id="PTHR11778">
    <property type="entry name" value="SERYL-TRNA SYNTHETASE"/>
    <property type="match status" value="1"/>
</dbReference>
<evidence type="ECO:0000256" key="2">
    <source>
        <dbReference type="ARBA" id="ARBA00022741"/>
    </source>
</evidence>
<dbReference type="InterPro" id="IPR002314">
    <property type="entry name" value="aa-tRNA-synt_IIb"/>
</dbReference>
<evidence type="ECO:0000256" key="6">
    <source>
        <dbReference type="HAMAP-Rule" id="MF_00176"/>
    </source>
</evidence>
<feature type="coiled-coil region" evidence="9">
    <location>
        <begin position="38"/>
        <end position="98"/>
    </location>
</feature>
<evidence type="ECO:0000313" key="12">
    <source>
        <dbReference type="Proteomes" id="UP000034604"/>
    </source>
</evidence>
<evidence type="ECO:0000256" key="5">
    <source>
        <dbReference type="ARBA" id="ARBA00023146"/>
    </source>
</evidence>
<reference evidence="11 12" key="1">
    <citation type="journal article" date="2015" name="Nature">
        <title>rRNA introns, odd ribosomes, and small enigmatic genomes across a large radiation of phyla.</title>
        <authorList>
            <person name="Brown C.T."/>
            <person name="Hug L.A."/>
            <person name="Thomas B.C."/>
            <person name="Sharon I."/>
            <person name="Castelle C.J."/>
            <person name="Singh A."/>
            <person name="Wilkins M.J."/>
            <person name="Williams K.H."/>
            <person name="Banfield J.F."/>
        </authorList>
    </citation>
    <scope>NUCLEOTIDE SEQUENCE [LARGE SCALE GENOMIC DNA]</scope>
</reference>
<comment type="catalytic activity">
    <reaction evidence="6">
        <text>tRNA(Sec) + L-serine + ATP = L-seryl-tRNA(Sec) + AMP + diphosphate + H(+)</text>
        <dbReference type="Rhea" id="RHEA:42580"/>
        <dbReference type="Rhea" id="RHEA-COMP:9742"/>
        <dbReference type="Rhea" id="RHEA-COMP:10128"/>
        <dbReference type="ChEBI" id="CHEBI:15378"/>
        <dbReference type="ChEBI" id="CHEBI:30616"/>
        <dbReference type="ChEBI" id="CHEBI:33019"/>
        <dbReference type="ChEBI" id="CHEBI:33384"/>
        <dbReference type="ChEBI" id="CHEBI:78442"/>
        <dbReference type="ChEBI" id="CHEBI:78533"/>
        <dbReference type="ChEBI" id="CHEBI:456215"/>
        <dbReference type="EC" id="6.1.1.11"/>
    </reaction>
</comment>
<protein>
    <recommendedName>
        <fullName evidence="6">Serine--tRNA ligase</fullName>
        <ecNumber evidence="6">6.1.1.11</ecNumber>
    </recommendedName>
    <alternativeName>
        <fullName evidence="6">Seryl-tRNA synthetase</fullName>
        <shortName evidence="6">SerRS</shortName>
    </alternativeName>
    <alternativeName>
        <fullName evidence="6">Seryl-tRNA(Ser/Sec) synthetase</fullName>
    </alternativeName>
</protein>
<dbReference type="PROSITE" id="PS50862">
    <property type="entry name" value="AA_TRNA_LIGASE_II"/>
    <property type="match status" value="1"/>
</dbReference>
<feature type="binding site" evidence="6 8">
    <location>
        <begin position="350"/>
        <end position="353"/>
    </location>
    <ligand>
        <name>ATP</name>
        <dbReference type="ChEBI" id="CHEBI:30616"/>
    </ligand>
</feature>
<feature type="binding site" evidence="6">
    <location>
        <position position="385"/>
    </location>
    <ligand>
        <name>L-serine</name>
        <dbReference type="ChEBI" id="CHEBI:33384"/>
    </ligand>
</feature>
<evidence type="ECO:0000259" key="10">
    <source>
        <dbReference type="PROSITE" id="PS50862"/>
    </source>
</evidence>
<evidence type="ECO:0000256" key="3">
    <source>
        <dbReference type="ARBA" id="ARBA00022840"/>
    </source>
</evidence>
<dbReference type="PIRSF" id="PIRSF001529">
    <property type="entry name" value="Ser-tRNA-synth_IIa"/>
    <property type="match status" value="1"/>
</dbReference>
<dbReference type="GO" id="GO:0004828">
    <property type="term" value="F:serine-tRNA ligase activity"/>
    <property type="evidence" value="ECO:0007669"/>
    <property type="project" value="UniProtKB-UniRule"/>
</dbReference>
<dbReference type="SUPFAM" id="SSF46589">
    <property type="entry name" value="tRNA-binding arm"/>
    <property type="match status" value="1"/>
</dbReference>
<comment type="similarity">
    <text evidence="6">Belongs to the class-II aminoacyl-tRNA synthetase family. Type-1 seryl-tRNA synthetase subfamily.</text>
</comment>
<dbReference type="EC" id="6.1.1.11" evidence="6"/>
<comment type="function">
    <text evidence="6">Catalyzes the attachment of serine to tRNA(Ser). Is also able to aminoacylate tRNA(Sec) with serine, to form the misacylated tRNA L-seryl-tRNA(Sec), which will be further converted into selenocysteinyl-tRNA(Sec).</text>
</comment>